<evidence type="ECO:0000259" key="9">
    <source>
        <dbReference type="Pfam" id="PF03372"/>
    </source>
</evidence>
<evidence type="ECO:0000256" key="3">
    <source>
        <dbReference type="ARBA" id="ARBA00022722"/>
    </source>
</evidence>
<keyword evidence="6" id="KW-0378">Hydrolase</keyword>
<protein>
    <recommendedName>
        <fullName evidence="9">Endonuclease/exonuclease/phosphatase domain-containing protein</fullName>
    </recommendedName>
</protein>
<dbReference type="EMBL" id="UINC01175289">
    <property type="protein sequence ID" value="SVD81834.1"/>
    <property type="molecule type" value="Genomic_DNA"/>
</dbReference>
<reference evidence="10" key="1">
    <citation type="submission" date="2018-05" db="EMBL/GenBank/DDBJ databases">
        <authorList>
            <person name="Lanie J.A."/>
            <person name="Ng W.-L."/>
            <person name="Kazmierczak K.M."/>
            <person name="Andrzejewski T.M."/>
            <person name="Davidsen T.M."/>
            <person name="Wayne K.J."/>
            <person name="Tettelin H."/>
            <person name="Glass J.I."/>
            <person name="Rusch D."/>
            <person name="Podicherti R."/>
            <person name="Tsui H.-C.T."/>
            <person name="Winkler M.E."/>
        </authorList>
    </citation>
    <scope>NUCLEOTIDE SEQUENCE</scope>
</reference>
<dbReference type="GO" id="GO:0070260">
    <property type="term" value="F:5'-tyrosyl-DNA phosphodiesterase activity"/>
    <property type="evidence" value="ECO:0007669"/>
    <property type="project" value="TreeGrafter"/>
</dbReference>
<comment type="cofactor">
    <cofactor evidence="2">
        <name>Mg(2+)</name>
        <dbReference type="ChEBI" id="CHEBI:18420"/>
    </cofactor>
</comment>
<name>A0A382YF31_9ZZZZ</name>
<comment type="cofactor">
    <cofactor evidence="1">
        <name>Mn(2+)</name>
        <dbReference type="ChEBI" id="CHEBI:29035"/>
    </cofactor>
</comment>
<keyword evidence="8" id="KW-0234">DNA repair</keyword>
<dbReference type="SUPFAM" id="SSF56219">
    <property type="entry name" value="DNase I-like"/>
    <property type="match status" value="1"/>
</dbReference>
<proteinExistence type="predicted"/>
<dbReference type="PANTHER" id="PTHR15822:SF4">
    <property type="entry name" value="TYROSYL-DNA PHOSPHODIESTERASE 2"/>
    <property type="match status" value="1"/>
</dbReference>
<dbReference type="Pfam" id="PF03372">
    <property type="entry name" value="Exo_endo_phos"/>
    <property type="match status" value="1"/>
</dbReference>
<dbReference type="InterPro" id="IPR036691">
    <property type="entry name" value="Endo/exonu/phosph_ase_sf"/>
</dbReference>
<keyword evidence="7" id="KW-0460">Magnesium</keyword>
<evidence type="ECO:0000256" key="6">
    <source>
        <dbReference type="ARBA" id="ARBA00022801"/>
    </source>
</evidence>
<feature type="non-terminal residue" evidence="10">
    <location>
        <position position="248"/>
    </location>
</feature>
<feature type="domain" description="Endonuclease/exonuclease/phosphatase" evidence="9">
    <location>
        <begin position="41"/>
        <end position="247"/>
    </location>
</feature>
<keyword evidence="3" id="KW-0540">Nuclease</keyword>
<dbReference type="GO" id="GO:0005737">
    <property type="term" value="C:cytoplasm"/>
    <property type="evidence" value="ECO:0007669"/>
    <property type="project" value="TreeGrafter"/>
</dbReference>
<dbReference type="InterPro" id="IPR005135">
    <property type="entry name" value="Endo/exonuclease/phosphatase"/>
</dbReference>
<dbReference type="GO" id="GO:0016605">
    <property type="term" value="C:PML body"/>
    <property type="evidence" value="ECO:0007669"/>
    <property type="project" value="TreeGrafter"/>
</dbReference>
<dbReference type="GO" id="GO:0004518">
    <property type="term" value="F:nuclease activity"/>
    <property type="evidence" value="ECO:0007669"/>
    <property type="project" value="UniProtKB-KW"/>
</dbReference>
<keyword evidence="5" id="KW-0227">DNA damage</keyword>
<dbReference type="GO" id="GO:0006302">
    <property type="term" value="P:double-strand break repair"/>
    <property type="evidence" value="ECO:0007669"/>
    <property type="project" value="TreeGrafter"/>
</dbReference>
<dbReference type="Gene3D" id="3.60.10.10">
    <property type="entry name" value="Endonuclease/exonuclease/phosphatase"/>
    <property type="match status" value="1"/>
</dbReference>
<dbReference type="PROSITE" id="PS51257">
    <property type="entry name" value="PROKAR_LIPOPROTEIN"/>
    <property type="match status" value="1"/>
</dbReference>
<evidence type="ECO:0000256" key="2">
    <source>
        <dbReference type="ARBA" id="ARBA00001946"/>
    </source>
</evidence>
<dbReference type="GO" id="GO:0046872">
    <property type="term" value="F:metal ion binding"/>
    <property type="evidence" value="ECO:0007669"/>
    <property type="project" value="UniProtKB-KW"/>
</dbReference>
<evidence type="ECO:0000256" key="7">
    <source>
        <dbReference type="ARBA" id="ARBA00022842"/>
    </source>
</evidence>
<dbReference type="AlphaFoldDB" id="A0A382YF31"/>
<keyword evidence="4" id="KW-0479">Metal-binding</keyword>
<dbReference type="PANTHER" id="PTHR15822">
    <property type="entry name" value="TRAF AND TNF RECEPTOR-ASSOCIATED PROTEIN"/>
    <property type="match status" value="1"/>
</dbReference>
<evidence type="ECO:0000313" key="10">
    <source>
        <dbReference type="EMBL" id="SVD81834.1"/>
    </source>
</evidence>
<sequence length="248" mass="28479">MYKTIIALNLLMIFCSCAKNKTLDYSDLSINIGADTTLDIITWNIQNFPKKDNITINYLEKLIDSMNVDVIALQEIGSDSYFLDLINKLEGWSGDKTSGAYGLAFLYKSDLIINDLNEISELNNYNLSRTPYMLEMSWQGQTIYIINNHYKCCGNGTIENIYSDEEYRRQQACTLTKDYIDSNFDNKNVILLGDFNDELNDTDSTNVFKIFINNPDKYKFVDMNIAYGSSANWSYPGWPSHLDHILIT</sequence>
<dbReference type="GO" id="GO:0003697">
    <property type="term" value="F:single-stranded DNA binding"/>
    <property type="evidence" value="ECO:0007669"/>
    <property type="project" value="TreeGrafter"/>
</dbReference>
<dbReference type="InterPro" id="IPR051547">
    <property type="entry name" value="TDP2-like"/>
</dbReference>
<evidence type="ECO:0000256" key="8">
    <source>
        <dbReference type="ARBA" id="ARBA00023204"/>
    </source>
</evidence>
<evidence type="ECO:0000256" key="5">
    <source>
        <dbReference type="ARBA" id="ARBA00022763"/>
    </source>
</evidence>
<evidence type="ECO:0000256" key="4">
    <source>
        <dbReference type="ARBA" id="ARBA00022723"/>
    </source>
</evidence>
<accession>A0A382YF31</accession>
<evidence type="ECO:0000256" key="1">
    <source>
        <dbReference type="ARBA" id="ARBA00001936"/>
    </source>
</evidence>
<organism evidence="10">
    <name type="scientific">marine metagenome</name>
    <dbReference type="NCBI Taxonomy" id="408172"/>
    <lineage>
        <taxon>unclassified sequences</taxon>
        <taxon>metagenomes</taxon>
        <taxon>ecological metagenomes</taxon>
    </lineage>
</organism>
<gene>
    <name evidence="10" type="ORF">METZ01_LOCUS434688</name>
</gene>